<dbReference type="GO" id="GO:0015420">
    <property type="term" value="F:ABC-type vitamin B12 transporter activity"/>
    <property type="evidence" value="ECO:0007669"/>
    <property type="project" value="UniProtKB-UniRule"/>
</dbReference>
<dbReference type="OrthoDB" id="9811967at2"/>
<dbReference type="eggNOG" id="COG1270">
    <property type="taxonomic scope" value="Bacteria"/>
</dbReference>
<gene>
    <name evidence="9" type="primary">cobD</name>
    <name evidence="10" type="ORF">CAAU_1847</name>
</gene>
<dbReference type="Pfam" id="PF03186">
    <property type="entry name" value="CobD_Cbib"/>
    <property type="match status" value="1"/>
</dbReference>
<keyword evidence="8 9" id="KW-0472">Membrane</keyword>
<reference evidence="10 11" key="1">
    <citation type="journal article" date="2011" name="J. Bacteriol.">
        <title>Draft genome sequence of Caloramator australicus strain RC3T, a thermoanaerobe from the Great Artesian Basin of Australia.</title>
        <authorList>
            <person name="Ogg C.D."/>
            <person name="Patel B.K.C."/>
        </authorList>
    </citation>
    <scope>NUCLEOTIDE SEQUENCE [LARGE SCALE GENOMIC DNA]</scope>
    <source>
        <strain evidence="10 11">RC3</strain>
    </source>
</reference>
<dbReference type="STRING" id="857293.CAAU_1847"/>
<keyword evidence="7 9" id="KW-1133">Transmembrane helix</keyword>
<comment type="pathway">
    <text evidence="2 9">Cofactor biosynthesis; adenosylcobalamin biosynthesis.</text>
</comment>
<evidence type="ECO:0000256" key="5">
    <source>
        <dbReference type="ARBA" id="ARBA00022573"/>
    </source>
</evidence>
<evidence type="ECO:0000256" key="3">
    <source>
        <dbReference type="ARBA" id="ARBA00006263"/>
    </source>
</evidence>
<evidence type="ECO:0000256" key="1">
    <source>
        <dbReference type="ARBA" id="ARBA00004651"/>
    </source>
</evidence>
<dbReference type="Proteomes" id="UP000007652">
    <property type="component" value="Unassembled WGS sequence"/>
</dbReference>
<dbReference type="HAMAP" id="MF_00024">
    <property type="entry name" value="CobD_CbiB"/>
    <property type="match status" value="1"/>
</dbReference>
<feature type="transmembrane region" description="Helical" evidence="9">
    <location>
        <begin position="198"/>
        <end position="219"/>
    </location>
</feature>
<name>I7LHC3_9CLOT</name>
<comment type="caution">
    <text evidence="10">The sequence shown here is derived from an EMBL/GenBank/DDBJ whole genome shotgun (WGS) entry which is preliminary data.</text>
</comment>
<dbReference type="RefSeq" id="WP_008909189.1">
    <property type="nucleotide sequence ID" value="NZ_CAKP01000096.1"/>
</dbReference>
<evidence type="ECO:0000256" key="2">
    <source>
        <dbReference type="ARBA" id="ARBA00004953"/>
    </source>
</evidence>
<proteinExistence type="inferred from homology"/>
<evidence type="ECO:0000313" key="10">
    <source>
        <dbReference type="EMBL" id="CCJ33931.1"/>
    </source>
</evidence>
<keyword evidence="11" id="KW-1185">Reference proteome</keyword>
<comment type="function">
    <text evidence="9">Converts cobyric acid to cobinamide by the addition of aminopropanol on the F carboxylic group.</text>
</comment>
<dbReference type="GO" id="GO:0048472">
    <property type="term" value="F:threonine-phosphate decarboxylase activity"/>
    <property type="evidence" value="ECO:0007669"/>
    <property type="project" value="InterPro"/>
</dbReference>
<dbReference type="NCBIfam" id="TIGR00380">
    <property type="entry name" value="cobal_cbiB"/>
    <property type="match status" value="1"/>
</dbReference>
<dbReference type="AlphaFoldDB" id="I7LHC3"/>
<evidence type="ECO:0000256" key="9">
    <source>
        <dbReference type="HAMAP-Rule" id="MF_00024"/>
    </source>
</evidence>
<feature type="transmembrane region" description="Helical" evidence="9">
    <location>
        <begin position="289"/>
        <end position="307"/>
    </location>
</feature>
<keyword evidence="5 9" id="KW-0169">Cobalamin biosynthesis</keyword>
<comment type="subcellular location">
    <subcellularLocation>
        <location evidence="1 9">Cell membrane</location>
        <topology evidence="1 9">Multi-pass membrane protein</topology>
    </subcellularLocation>
</comment>
<sequence>MIDILLGCILDLIFGDPYWFPHPVKFMGKLIAFEEKISRRLFRGNGLYFAGFLIVLINISLAYFIPFYILKALRFNKYIYHAVNIFFIYTLVAARSLRDEAFKVFKALNISLDEARYRLSFIVGRDTKNLEEKEIIRATVETVAENTSDGVIAPIFFLIFGTPLGFVYKMVNTMDSMLGYMKEEYRYIGFFPAKTDDIFNFIPARITGFLMILSGIFNYDIKYALKIMIRDRKNHKSPNCAYPEGAAAGLLKVRLGGDNYYFGELVKKPTIGDAVRELEKEDILKTIKIMFRTEFLFLIISLILSFWI</sequence>
<evidence type="ECO:0000256" key="8">
    <source>
        <dbReference type="ARBA" id="ARBA00023136"/>
    </source>
</evidence>
<dbReference type="PANTHER" id="PTHR34308:SF1">
    <property type="entry name" value="COBALAMIN BIOSYNTHESIS PROTEIN CBIB"/>
    <property type="match status" value="1"/>
</dbReference>
<evidence type="ECO:0000256" key="7">
    <source>
        <dbReference type="ARBA" id="ARBA00022989"/>
    </source>
</evidence>
<dbReference type="EMBL" id="CAKP01000096">
    <property type="protein sequence ID" value="CCJ33931.1"/>
    <property type="molecule type" value="Genomic_DNA"/>
</dbReference>
<dbReference type="UniPathway" id="UPA00148"/>
<keyword evidence="6 9" id="KW-0812">Transmembrane</keyword>
<protein>
    <recommendedName>
        <fullName evidence="9">Cobalamin biosynthesis protein CobD</fullName>
    </recommendedName>
</protein>
<keyword evidence="4 9" id="KW-1003">Cell membrane</keyword>
<accession>I7LHC3</accession>
<evidence type="ECO:0000256" key="4">
    <source>
        <dbReference type="ARBA" id="ARBA00022475"/>
    </source>
</evidence>
<dbReference type="PANTHER" id="PTHR34308">
    <property type="entry name" value="COBALAMIN BIOSYNTHESIS PROTEIN CBIB"/>
    <property type="match status" value="1"/>
</dbReference>
<organism evidence="10 11">
    <name type="scientific">Caloramator australicus RC3</name>
    <dbReference type="NCBI Taxonomy" id="857293"/>
    <lineage>
        <taxon>Bacteria</taxon>
        <taxon>Bacillati</taxon>
        <taxon>Bacillota</taxon>
        <taxon>Clostridia</taxon>
        <taxon>Eubacteriales</taxon>
        <taxon>Clostridiaceae</taxon>
        <taxon>Caloramator</taxon>
    </lineage>
</organism>
<comment type="similarity">
    <text evidence="3 9">Belongs to the CobD/CbiB family.</text>
</comment>
<dbReference type="InterPro" id="IPR004485">
    <property type="entry name" value="Cobalamin_biosynth_CobD/CbiB"/>
</dbReference>
<feature type="transmembrane region" description="Helical" evidence="9">
    <location>
        <begin position="151"/>
        <end position="171"/>
    </location>
</feature>
<dbReference type="GO" id="GO:0005886">
    <property type="term" value="C:plasma membrane"/>
    <property type="evidence" value="ECO:0007669"/>
    <property type="project" value="UniProtKB-SubCell"/>
</dbReference>
<evidence type="ECO:0000256" key="6">
    <source>
        <dbReference type="ARBA" id="ARBA00022692"/>
    </source>
</evidence>
<feature type="transmembrane region" description="Helical" evidence="9">
    <location>
        <begin position="78"/>
        <end position="97"/>
    </location>
</feature>
<evidence type="ECO:0000313" key="11">
    <source>
        <dbReference type="Proteomes" id="UP000007652"/>
    </source>
</evidence>
<feature type="transmembrane region" description="Helical" evidence="9">
    <location>
        <begin position="46"/>
        <end position="66"/>
    </location>
</feature>
<dbReference type="GO" id="GO:0009236">
    <property type="term" value="P:cobalamin biosynthetic process"/>
    <property type="evidence" value="ECO:0007669"/>
    <property type="project" value="UniProtKB-UniRule"/>
</dbReference>